<dbReference type="STRING" id="1760988.SAMN02949497_2573"/>
<dbReference type="OrthoDB" id="9804312at2"/>
<evidence type="ECO:0000256" key="2">
    <source>
        <dbReference type="ARBA" id="ARBA00022679"/>
    </source>
</evidence>
<dbReference type="GO" id="GO:0008168">
    <property type="term" value="F:methyltransferase activity"/>
    <property type="evidence" value="ECO:0007669"/>
    <property type="project" value="UniProtKB-KW"/>
</dbReference>
<dbReference type="PANTHER" id="PTHR43464:SF19">
    <property type="entry name" value="UBIQUINONE BIOSYNTHESIS O-METHYLTRANSFERASE, MITOCHONDRIAL"/>
    <property type="match status" value="1"/>
</dbReference>
<evidence type="ECO:0000313" key="6">
    <source>
        <dbReference type="Proteomes" id="UP000192923"/>
    </source>
</evidence>
<gene>
    <name evidence="5" type="ORF">SAMN02949497_2573</name>
</gene>
<evidence type="ECO:0000256" key="3">
    <source>
        <dbReference type="ARBA" id="ARBA00022691"/>
    </source>
</evidence>
<reference evidence="5 6" key="1">
    <citation type="submission" date="2016-12" db="EMBL/GenBank/DDBJ databases">
        <authorList>
            <person name="Song W.-J."/>
            <person name="Kurnit D.M."/>
        </authorList>
    </citation>
    <scope>NUCLEOTIDE SEQUENCE [LARGE SCALE GENOMIC DNA]</scope>
    <source>
        <strain evidence="5 6">175</strain>
    </source>
</reference>
<evidence type="ECO:0000259" key="4">
    <source>
        <dbReference type="Pfam" id="PF13649"/>
    </source>
</evidence>
<evidence type="ECO:0000256" key="1">
    <source>
        <dbReference type="ARBA" id="ARBA00022603"/>
    </source>
</evidence>
<dbReference type="AlphaFoldDB" id="A0A1Y6CYA7"/>
<keyword evidence="6" id="KW-1185">Reference proteome</keyword>
<protein>
    <submittedName>
        <fullName evidence="5">Methyltransferase domain-containing protein</fullName>
    </submittedName>
</protein>
<accession>A0A1Y6CYA7</accession>
<proteinExistence type="predicted"/>
<dbReference type="InterPro" id="IPR029063">
    <property type="entry name" value="SAM-dependent_MTases_sf"/>
</dbReference>
<dbReference type="PANTHER" id="PTHR43464">
    <property type="entry name" value="METHYLTRANSFERASE"/>
    <property type="match status" value="1"/>
</dbReference>
<dbReference type="InterPro" id="IPR041698">
    <property type="entry name" value="Methyltransf_25"/>
</dbReference>
<dbReference type="EMBL" id="FXAM01000001">
    <property type="protein sequence ID" value="SMF95220.1"/>
    <property type="molecule type" value="Genomic_DNA"/>
</dbReference>
<keyword evidence="3" id="KW-0949">S-adenosyl-L-methionine</keyword>
<keyword evidence="2 5" id="KW-0808">Transferase</keyword>
<dbReference type="CDD" id="cd02440">
    <property type="entry name" value="AdoMet_MTases"/>
    <property type="match status" value="1"/>
</dbReference>
<name>A0A1Y6CYA7_9GAMM</name>
<dbReference type="GO" id="GO:0032259">
    <property type="term" value="P:methylation"/>
    <property type="evidence" value="ECO:0007669"/>
    <property type="project" value="UniProtKB-KW"/>
</dbReference>
<dbReference type="SUPFAM" id="SSF53335">
    <property type="entry name" value="S-adenosyl-L-methionine-dependent methyltransferases"/>
    <property type="match status" value="1"/>
</dbReference>
<dbReference type="Gene3D" id="3.40.50.150">
    <property type="entry name" value="Vaccinia Virus protein VP39"/>
    <property type="match status" value="1"/>
</dbReference>
<sequence length="184" mass="19574">MTRDGRAAREKWDRIYRVRVAGAVPEPARVLAEHAAHLPLGGAALDLACGLGGNALFLARRGLATTAYDISPVALERLAESARAEGLAVAVEARDVVARPPAADGFDVVVVSRFLDRDLVPALMAALRPGGVLFYQTYTVGSATGPSNPAYLLRPGELRLLFGALEPLAYCEDGDQARLVAQRR</sequence>
<organism evidence="5 6">
    <name type="scientific">Methylomagnum ishizawai</name>
    <dbReference type="NCBI Taxonomy" id="1760988"/>
    <lineage>
        <taxon>Bacteria</taxon>
        <taxon>Pseudomonadati</taxon>
        <taxon>Pseudomonadota</taxon>
        <taxon>Gammaproteobacteria</taxon>
        <taxon>Methylococcales</taxon>
        <taxon>Methylococcaceae</taxon>
        <taxon>Methylomagnum</taxon>
    </lineage>
</organism>
<dbReference type="Pfam" id="PF13649">
    <property type="entry name" value="Methyltransf_25"/>
    <property type="match status" value="1"/>
</dbReference>
<keyword evidence="1 5" id="KW-0489">Methyltransferase</keyword>
<evidence type="ECO:0000313" key="5">
    <source>
        <dbReference type="EMBL" id="SMF95220.1"/>
    </source>
</evidence>
<dbReference type="RefSeq" id="WP_085213265.1">
    <property type="nucleotide sequence ID" value="NZ_FXAM01000001.1"/>
</dbReference>
<feature type="domain" description="Methyltransferase" evidence="4">
    <location>
        <begin position="45"/>
        <end position="131"/>
    </location>
</feature>
<dbReference type="Proteomes" id="UP000192923">
    <property type="component" value="Unassembled WGS sequence"/>
</dbReference>